<dbReference type="Proteomes" id="UP000541444">
    <property type="component" value="Unassembled WGS sequence"/>
</dbReference>
<dbReference type="Pfam" id="PF11955">
    <property type="entry name" value="PORR"/>
    <property type="match status" value="1"/>
</dbReference>
<evidence type="ECO:0000256" key="1">
    <source>
        <dbReference type="SAM" id="MobiDB-lite"/>
    </source>
</evidence>
<dbReference type="OrthoDB" id="1716100at2759"/>
<dbReference type="AlphaFoldDB" id="A0A7J7N4R8"/>
<feature type="compositionally biased region" description="Acidic residues" evidence="1">
    <location>
        <begin position="296"/>
        <end position="318"/>
    </location>
</feature>
<feature type="domain" description="PORR" evidence="2">
    <location>
        <begin position="1"/>
        <end position="271"/>
    </location>
</feature>
<dbReference type="InterPro" id="IPR045040">
    <property type="entry name" value="PORR_fam"/>
</dbReference>
<comment type="caution">
    <text evidence="3">The sequence shown here is derived from an EMBL/GenBank/DDBJ whole genome shotgun (WGS) entry which is preliminary data.</text>
</comment>
<reference evidence="3 4" key="1">
    <citation type="journal article" date="2020" name="IScience">
        <title>Genome Sequencing of the Endangered Kingdonia uniflora (Circaeasteraceae, Ranunculales) Reveals Potential Mechanisms of Evolutionary Specialization.</title>
        <authorList>
            <person name="Sun Y."/>
            <person name="Deng T."/>
            <person name="Zhang A."/>
            <person name="Moore M.J."/>
            <person name="Landis J.B."/>
            <person name="Lin N."/>
            <person name="Zhang H."/>
            <person name="Zhang X."/>
            <person name="Huang J."/>
            <person name="Zhang X."/>
            <person name="Sun H."/>
            <person name="Wang H."/>
        </authorList>
    </citation>
    <scope>NUCLEOTIDE SEQUENCE [LARGE SCALE GENOMIC DNA]</scope>
    <source>
        <strain evidence="3">TB1705</strain>
        <tissue evidence="3">Leaf</tissue>
    </source>
</reference>
<dbReference type="PANTHER" id="PTHR31476">
    <property type="entry name" value="PROTEIN WHAT'S THIS FACTOR 1 HOMOLOG, CHLOROPLASTIC"/>
    <property type="match status" value="1"/>
</dbReference>
<keyword evidence="4" id="KW-1185">Reference proteome</keyword>
<organism evidence="3 4">
    <name type="scientific">Kingdonia uniflora</name>
    <dbReference type="NCBI Taxonomy" id="39325"/>
    <lineage>
        <taxon>Eukaryota</taxon>
        <taxon>Viridiplantae</taxon>
        <taxon>Streptophyta</taxon>
        <taxon>Embryophyta</taxon>
        <taxon>Tracheophyta</taxon>
        <taxon>Spermatophyta</taxon>
        <taxon>Magnoliopsida</taxon>
        <taxon>Ranunculales</taxon>
        <taxon>Circaeasteraceae</taxon>
        <taxon>Kingdonia</taxon>
    </lineage>
</organism>
<proteinExistence type="predicted"/>
<gene>
    <name evidence="3" type="ORF">GIB67_008246</name>
</gene>
<accession>A0A7J7N4R8</accession>
<sequence length="318" mass="37912">MRRYPTLFKEFPHTRYASLPCFKLTDTAMFLDQQEQNVYETHELECIERLCKVLMMVKSRDGLPLKYVYPLKWDLGLPFEFHKTLVEKYPEHLRVVKTKNGVLSLRLEQWRDELAVSALQKRYESAEFKRGREALSFPMNFPKGYGREKKVQSWMDCFQKLPYISPYEDSSKIDPNSDLMEKRVVAVLHELLSLTIHKKTKRNYLTCLIDELNLPDKFTRVFTRYPGIFYLSMKCKTTTITLKEAYERGKLVDPHPLSRVRDKFYYVMRAGIMYRGKKVDFIPDKDFLVNYKENGSEQEESEEEEEVDMEMWSESDDE</sequence>
<protein>
    <recommendedName>
        <fullName evidence="2">PORR domain-containing protein</fullName>
    </recommendedName>
</protein>
<evidence type="ECO:0000313" key="4">
    <source>
        <dbReference type="Proteomes" id="UP000541444"/>
    </source>
</evidence>
<dbReference type="PANTHER" id="PTHR31476:SF10">
    <property type="entry name" value="OS04G0546100 PROTEIN"/>
    <property type="match status" value="1"/>
</dbReference>
<name>A0A7J7N4R8_9MAGN</name>
<dbReference type="EMBL" id="JACGCM010001055">
    <property type="protein sequence ID" value="KAF6162117.1"/>
    <property type="molecule type" value="Genomic_DNA"/>
</dbReference>
<dbReference type="InterPro" id="IPR021099">
    <property type="entry name" value="PORR_domain"/>
</dbReference>
<evidence type="ECO:0000313" key="3">
    <source>
        <dbReference type="EMBL" id="KAF6162117.1"/>
    </source>
</evidence>
<evidence type="ECO:0000259" key="2">
    <source>
        <dbReference type="Pfam" id="PF11955"/>
    </source>
</evidence>
<dbReference type="GO" id="GO:0003723">
    <property type="term" value="F:RNA binding"/>
    <property type="evidence" value="ECO:0007669"/>
    <property type="project" value="InterPro"/>
</dbReference>
<feature type="region of interest" description="Disordered" evidence="1">
    <location>
        <begin position="292"/>
        <end position="318"/>
    </location>
</feature>